<evidence type="ECO:0000313" key="3">
    <source>
        <dbReference type="EMBL" id="KAK4513064.1"/>
    </source>
</evidence>
<feature type="chain" id="PRO_5043049293" evidence="2">
    <location>
        <begin position="20"/>
        <end position="344"/>
    </location>
</feature>
<name>A0AAN7HLJ2_9FUNG</name>
<keyword evidence="4" id="KW-1185">Reference proteome</keyword>
<proteinExistence type="predicted"/>
<feature type="compositionally biased region" description="Low complexity" evidence="1">
    <location>
        <begin position="69"/>
        <end position="89"/>
    </location>
</feature>
<protein>
    <submittedName>
        <fullName evidence="3">Uncharacterized protein</fullName>
    </submittedName>
</protein>
<dbReference type="GeneID" id="89943804"/>
<feature type="signal peptide" evidence="2">
    <location>
        <begin position="1"/>
        <end position="19"/>
    </location>
</feature>
<evidence type="ECO:0000256" key="2">
    <source>
        <dbReference type="SAM" id="SignalP"/>
    </source>
</evidence>
<organism evidence="3 4">
    <name type="scientific">Mucor velutinosus</name>
    <dbReference type="NCBI Taxonomy" id="708070"/>
    <lineage>
        <taxon>Eukaryota</taxon>
        <taxon>Fungi</taxon>
        <taxon>Fungi incertae sedis</taxon>
        <taxon>Mucoromycota</taxon>
        <taxon>Mucoromycotina</taxon>
        <taxon>Mucoromycetes</taxon>
        <taxon>Mucorales</taxon>
        <taxon>Mucorineae</taxon>
        <taxon>Mucoraceae</taxon>
        <taxon>Mucor</taxon>
    </lineage>
</organism>
<accession>A0AAN7HLJ2</accession>
<reference evidence="3 4" key="1">
    <citation type="submission" date="2022-11" db="EMBL/GenBank/DDBJ databases">
        <title>Mucor velutinosus strain NIH1002 WGS.</title>
        <authorList>
            <person name="Subramanian P."/>
            <person name="Mullikin J.C."/>
            <person name="Segre J.A."/>
            <person name="Zelazny A.M."/>
        </authorList>
    </citation>
    <scope>NUCLEOTIDE SEQUENCE [LARGE SCALE GENOMIC DNA]</scope>
    <source>
        <strain evidence="3 4">NIH1002</strain>
    </source>
</reference>
<gene>
    <name evidence="3" type="ORF">ATC70_000102</name>
</gene>
<feature type="region of interest" description="Disordered" evidence="1">
    <location>
        <begin position="67"/>
        <end position="89"/>
    </location>
</feature>
<keyword evidence="2" id="KW-0732">Signal</keyword>
<evidence type="ECO:0000313" key="4">
    <source>
        <dbReference type="Proteomes" id="UP001304243"/>
    </source>
</evidence>
<dbReference type="RefSeq" id="XP_064679730.1">
    <property type="nucleotide sequence ID" value="XM_064819523.1"/>
</dbReference>
<dbReference type="EMBL" id="JASEJX010000020">
    <property type="protein sequence ID" value="KAK4513064.1"/>
    <property type="molecule type" value="Genomic_DNA"/>
</dbReference>
<dbReference type="AlphaFoldDB" id="A0AAN7HLJ2"/>
<dbReference type="Proteomes" id="UP001304243">
    <property type="component" value="Unassembled WGS sequence"/>
</dbReference>
<sequence>MKLSFSLALLAAAALSVQAAVTPNAAGTCISGSSGKHNGDGYKGYCCVSSDDCFESCVKGVCNGPAPPTKTSQTTSTKTTSTKPTTTPGTCTKGSSGLGQGDGYNGYCCKTSDDCFESCIKGVCNGPAPPTKTTSVPTSTATPGTCTKGSSGLGQGDGYNGYCCKTSDDCFESCIKGVCNGPAPPTKTTSVPTSTATPGTCTKGSSGLGQGDGYNGYCCETSDDCFESCIKGVCNGPAPPTKTTSVPTSTATPGTCTKGSSGLGQGDGYNGYCCETSDDCFESCVKGVCNGPAPPSKTSSTPVPTGGAECKAGFKGKKNGQGPKDACCSTQADCQESCIKGKCN</sequence>
<comment type="caution">
    <text evidence="3">The sequence shown here is derived from an EMBL/GenBank/DDBJ whole genome shotgun (WGS) entry which is preliminary data.</text>
</comment>
<evidence type="ECO:0000256" key="1">
    <source>
        <dbReference type="SAM" id="MobiDB-lite"/>
    </source>
</evidence>